<proteinExistence type="predicted"/>
<dbReference type="RefSeq" id="WP_163297848.1">
    <property type="nucleotide sequence ID" value="NZ_JAAGRR010000013.1"/>
</dbReference>
<dbReference type="Proteomes" id="UP000469346">
    <property type="component" value="Unassembled WGS sequence"/>
</dbReference>
<gene>
    <name evidence="1" type="ORF">G3N55_02345</name>
</gene>
<accession>A0A6N9TPM7</accession>
<protein>
    <submittedName>
        <fullName evidence="1">Uncharacterized protein</fullName>
    </submittedName>
</protein>
<reference evidence="1 2" key="1">
    <citation type="submission" date="2020-02" db="EMBL/GenBank/DDBJ databases">
        <title>Comparative genomics of sulfur disproportionating microorganisms.</title>
        <authorList>
            <person name="Ward L.M."/>
            <person name="Bertran E."/>
            <person name="Johnston D.T."/>
        </authorList>
    </citation>
    <scope>NUCLEOTIDE SEQUENCE [LARGE SCALE GENOMIC DNA]</scope>
    <source>
        <strain evidence="1 2">DSM 100025</strain>
    </source>
</reference>
<keyword evidence="2" id="KW-1185">Reference proteome</keyword>
<sequence length="52" mass="5825">MDSYIGLAVFVALLWAIRLLGTDRKPDIEVTPELLAQLLAPGEPPARKRPRR</sequence>
<comment type="caution">
    <text evidence="1">The sequence shown here is derived from an EMBL/GenBank/DDBJ whole genome shotgun (WGS) entry which is preliminary data.</text>
</comment>
<organism evidence="1 2">
    <name type="scientific">Dissulfurirhabdus thermomarina</name>
    <dbReference type="NCBI Taxonomy" id="1765737"/>
    <lineage>
        <taxon>Bacteria</taxon>
        <taxon>Deltaproteobacteria</taxon>
        <taxon>Dissulfurirhabdaceae</taxon>
        <taxon>Dissulfurirhabdus</taxon>
    </lineage>
</organism>
<dbReference type="AlphaFoldDB" id="A0A6N9TPM7"/>
<name>A0A6N9TPM7_DISTH</name>
<evidence type="ECO:0000313" key="1">
    <source>
        <dbReference type="EMBL" id="NDY41694.1"/>
    </source>
</evidence>
<evidence type="ECO:0000313" key="2">
    <source>
        <dbReference type="Proteomes" id="UP000469346"/>
    </source>
</evidence>
<dbReference type="EMBL" id="JAAGRR010000013">
    <property type="protein sequence ID" value="NDY41694.1"/>
    <property type="molecule type" value="Genomic_DNA"/>
</dbReference>